<feature type="domain" description="Zn(2)-C6 fungal-type" evidence="2">
    <location>
        <begin position="9"/>
        <end position="37"/>
    </location>
</feature>
<dbReference type="Pfam" id="PF00172">
    <property type="entry name" value="Zn_clus"/>
    <property type="match status" value="1"/>
</dbReference>
<dbReference type="STRING" id="1507870.A0A1V8SWX3"/>
<name>A0A1V8SWX3_9PEZI</name>
<dbReference type="GO" id="GO:0008270">
    <property type="term" value="F:zinc ion binding"/>
    <property type="evidence" value="ECO:0007669"/>
    <property type="project" value="InterPro"/>
</dbReference>
<organism evidence="3 4">
    <name type="scientific">Cryoendolithus antarcticus</name>
    <dbReference type="NCBI Taxonomy" id="1507870"/>
    <lineage>
        <taxon>Eukaryota</taxon>
        <taxon>Fungi</taxon>
        <taxon>Dikarya</taxon>
        <taxon>Ascomycota</taxon>
        <taxon>Pezizomycotina</taxon>
        <taxon>Dothideomycetes</taxon>
        <taxon>Dothideomycetidae</taxon>
        <taxon>Cladosporiales</taxon>
        <taxon>Cladosporiaceae</taxon>
        <taxon>Cryoendolithus</taxon>
    </lineage>
</organism>
<dbReference type="GO" id="GO:0000981">
    <property type="term" value="F:DNA-binding transcription factor activity, RNA polymerase II-specific"/>
    <property type="evidence" value="ECO:0007669"/>
    <property type="project" value="InterPro"/>
</dbReference>
<accession>A0A1V8SWX3</accession>
<dbReference type="InParanoid" id="A0A1V8SWX3"/>
<proteinExistence type="predicted"/>
<comment type="caution">
    <text evidence="3">The sequence shown here is derived from an EMBL/GenBank/DDBJ whole genome shotgun (WGS) entry which is preliminary data.</text>
</comment>
<dbReference type="CDD" id="cd00067">
    <property type="entry name" value="GAL4"/>
    <property type="match status" value="1"/>
</dbReference>
<evidence type="ECO:0000256" key="1">
    <source>
        <dbReference type="ARBA" id="ARBA00023242"/>
    </source>
</evidence>
<dbReference type="AlphaFoldDB" id="A0A1V8SWX3"/>
<dbReference type="Gene3D" id="4.10.240.10">
    <property type="entry name" value="Zn(2)-C6 fungal-type DNA-binding domain"/>
    <property type="match status" value="1"/>
</dbReference>
<sequence length="461" mass="50618">MPGVPSGLGCDACRKQKKKCDTAKPACSRCERLNLTCNGALQKRYRFKQLYASETAVDAARANYTPPNSDGLVWAISIASSPATAAADSLRLRFLATIVPSTDFKHNLAWSYGPYLQEVPRRLGVSPSMDAAIEALVHAHHDICQQKPVSVIFVQKYGKALRTLRQGLQNDEVARRPETLAAVMILLLTSTGHGVAGMSGNGHVGTGHAQGAVALMRARGFQKATDDFERVMVVSLSTSVLFEALFNPTIQLATCEWHALLSMVSDTEVIFNHLACLPELMRRGKAARYASALDRTLIQEARANEENLRRIIEQSRTAITTRKAMSPFSAQAEGKPYTNDAPLMQHVLCVLFGLGIVSACITSGIDLDNRDLYAWRSSSYAEEIIANLQDVSEWYPIGSGLHHFALVTAWLGTNDEAVRARLDEEMAFVRNVTKRESIGSWDTSGGKLLWMAKELRLDNPP</sequence>
<protein>
    <recommendedName>
        <fullName evidence="2">Zn(2)-C6 fungal-type domain-containing protein</fullName>
    </recommendedName>
</protein>
<dbReference type="SMART" id="SM00066">
    <property type="entry name" value="GAL4"/>
    <property type="match status" value="1"/>
</dbReference>
<evidence type="ECO:0000313" key="4">
    <source>
        <dbReference type="Proteomes" id="UP000192596"/>
    </source>
</evidence>
<evidence type="ECO:0000313" key="3">
    <source>
        <dbReference type="EMBL" id="OQO03478.1"/>
    </source>
</evidence>
<dbReference type="OrthoDB" id="4314040at2759"/>
<dbReference type="PANTHER" id="PTHR38111:SF11">
    <property type="entry name" value="TRANSCRIPTION FACTOR DOMAIN-CONTAINING PROTEIN-RELATED"/>
    <property type="match status" value="1"/>
</dbReference>
<dbReference type="InterPro" id="IPR036864">
    <property type="entry name" value="Zn2-C6_fun-type_DNA-bd_sf"/>
</dbReference>
<dbReference type="SUPFAM" id="SSF57701">
    <property type="entry name" value="Zn2/Cys6 DNA-binding domain"/>
    <property type="match status" value="1"/>
</dbReference>
<gene>
    <name evidence="3" type="ORF">B0A48_10142</name>
</gene>
<keyword evidence="4" id="KW-1185">Reference proteome</keyword>
<dbReference type="InterPro" id="IPR001138">
    <property type="entry name" value="Zn2Cys6_DnaBD"/>
</dbReference>
<evidence type="ECO:0000259" key="2">
    <source>
        <dbReference type="PROSITE" id="PS50048"/>
    </source>
</evidence>
<dbReference type="PROSITE" id="PS50048">
    <property type="entry name" value="ZN2_CY6_FUNGAL_2"/>
    <property type="match status" value="1"/>
</dbReference>
<reference evidence="4" key="1">
    <citation type="submission" date="2017-03" db="EMBL/GenBank/DDBJ databases">
        <title>Genomes of endolithic fungi from Antarctica.</title>
        <authorList>
            <person name="Coleine C."/>
            <person name="Masonjones S."/>
            <person name="Stajich J.E."/>
        </authorList>
    </citation>
    <scope>NUCLEOTIDE SEQUENCE [LARGE SCALE GENOMIC DNA]</scope>
    <source>
        <strain evidence="4">CCFEE 5527</strain>
    </source>
</reference>
<dbReference type="InterPro" id="IPR053178">
    <property type="entry name" value="Osmoadaptation_assoc"/>
</dbReference>
<keyword evidence="1" id="KW-0539">Nucleus</keyword>
<dbReference type="PANTHER" id="PTHR38111">
    <property type="entry name" value="ZN(2)-C6 FUNGAL-TYPE DOMAIN-CONTAINING PROTEIN-RELATED"/>
    <property type="match status" value="1"/>
</dbReference>
<dbReference type="Proteomes" id="UP000192596">
    <property type="component" value="Unassembled WGS sequence"/>
</dbReference>
<dbReference type="EMBL" id="NAJO01000024">
    <property type="protein sequence ID" value="OQO03478.1"/>
    <property type="molecule type" value="Genomic_DNA"/>
</dbReference>
<dbReference type="PROSITE" id="PS00463">
    <property type="entry name" value="ZN2_CY6_FUNGAL_1"/>
    <property type="match status" value="1"/>
</dbReference>